<keyword evidence="2 12" id="KW-1003">Cell membrane</keyword>
<evidence type="ECO:0000313" key="13">
    <source>
        <dbReference type="EMBL" id="RRJ22631.1"/>
    </source>
</evidence>
<dbReference type="GO" id="GO:0046872">
    <property type="term" value="F:metal ion binding"/>
    <property type="evidence" value="ECO:0007669"/>
    <property type="project" value="UniProtKB-KW"/>
</dbReference>
<feature type="transmembrane region" description="Helical" evidence="12">
    <location>
        <begin position="99"/>
        <end position="118"/>
    </location>
</feature>
<evidence type="ECO:0000256" key="7">
    <source>
        <dbReference type="ARBA" id="ARBA00023065"/>
    </source>
</evidence>
<keyword evidence="7 12" id="KW-0406">Ion transport</keyword>
<comment type="caution">
    <text evidence="13">The sequence shown here is derived from an EMBL/GenBank/DDBJ whole genome shotgun (WGS) entry which is preliminary data.</text>
</comment>
<accession>A0A3P3QN34</accession>
<gene>
    <name evidence="12 13" type="primary">crcB</name>
    <name evidence="12" type="synonym">fluC</name>
    <name evidence="13" type="ORF">EIK76_00665</name>
</gene>
<reference evidence="13 14" key="1">
    <citation type="submission" date="2018-11" db="EMBL/GenBank/DDBJ databases">
        <title>Draft genome analysis of Rheinheimera mesophila isolated from an industrial waste site.</title>
        <authorList>
            <person name="Yu Q."/>
            <person name="Qi Y."/>
            <person name="Zhang H."/>
            <person name="Lu Y."/>
            <person name="Pu J."/>
        </authorList>
    </citation>
    <scope>NUCLEOTIDE SEQUENCE [LARGE SCALE GENOMIC DNA]</scope>
    <source>
        <strain evidence="13 14">IITR13</strain>
    </source>
</reference>
<dbReference type="EMBL" id="RRCF01000001">
    <property type="protein sequence ID" value="RRJ22631.1"/>
    <property type="molecule type" value="Genomic_DNA"/>
</dbReference>
<keyword evidence="4 12" id="KW-0812">Transmembrane</keyword>
<comment type="subcellular location">
    <subcellularLocation>
        <location evidence="1 12">Cell membrane</location>
        <topology evidence="1 12">Multi-pass membrane protein</topology>
    </subcellularLocation>
</comment>
<dbReference type="PANTHER" id="PTHR28259">
    <property type="entry name" value="FLUORIDE EXPORT PROTEIN 1-RELATED"/>
    <property type="match status" value="1"/>
</dbReference>
<evidence type="ECO:0000256" key="11">
    <source>
        <dbReference type="ARBA" id="ARBA00035585"/>
    </source>
</evidence>
<protein>
    <recommendedName>
        <fullName evidence="12">Fluoride-specific ion channel FluC</fullName>
    </recommendedName>
</protein>
<keyword evidence="9 12" id="KW-0407">Ion channel</keyword>
<evidence type="ECO:0000256" key="12">
    <source>
        <dbReference type="HAMAP-Rule" id="MF_00454"/>
    </source>
</evidence>
<evidence type="ECO:0000256" key="4">
    <source>
        <dbReference type="ARBA" id="ARBA00022692"/>
    </source>
</evidence>
<dbReference type="InterPro" id="IPR003691">
    <property type="entry name" value="FluC"/>
</dbReference>
<dbReference type="AlphaFoldDB" id="A0A3P3QN34"/>
<comment type="catalytic activity">
    <reaction evidence="11">
        <text>fluoride(in) = fluoride(out)</text>
        <dbReference type="Rhea" id="RHEA:76159"/>
        <dbReference type="ChEBI" id="CHEBI:17051"/>
    </reaction>
    <physiologicalReaction direction="left-to-right" evidence="11">
        <dbReference type="Rhea" id="RHEA:76160"/>
    </physiologicalReaction>
</comment>
<comment type="similarity">
    <text evidence="10 12">Belongs to the fluoride channel Fluc/FEX (TC 1.A.43) family.</text>
</comment>
<dbReference type="Proteomes" id="UP000276260">
    <property type="component" value="Unassembled WGS sequence"/>
</dbReference>
<feature type="transmembrane region" description="Helical" evidence="12">
    <location>
        <begin position="69"/>
        <end position="92"/>
    </location>
</feature>
<dbReference type="GO" id="GO:0140114">
    <property type="term" value="P:cellular detoxification of fluoride"/>
    <property type="evidence" value="ECO:0007669"/>
    <property type="project" value="UniProtKB-UniRule"/>
</dbReference>
<feature type="binding site" evidence="12">
    <location>
        <position position="78"/>
    </location>
    <ligand>
        <name>Na(+)</name>
        <dbReference type="ChEBI" id="CHEBI:29101"/>
        <note>structural</note>
    </ligand>
</feature>
<evidence type="ECO:0000313" key="14">
    <source>
        <dbReference type="Proteomes" id="UP000276260"/>
    </source>
</evidence>
<sequence>MQAYLAVAIGGAIGACCRFGLGELILHLCGKSFPFATLLVNILGSFVLGLLYGLFLAEHLTVNPWKTLIGVGFLGAFTTFSTFSLDTVLLLQQGELVKAGLNVVLNVLICLTLAWLGLKLGSMK</sequence>
<evidence type="ECO:0000256" key="2">
    <source>
        <dbReference type="ARBA" id="ARBA00022475"/>
    </source>
</evidence>
<dbReference type="RefSeq" id="WP_046521090.1">
    <property type="nucleotide sequence ID" value="NZ_LAVS01000090.1"/>
</dbReference>
<dbReference type="GO" id="GO:0005886">
    <property type="term" value="C:plasma membrane"/>
    <property type="evidence" value="ECO:0007669"/>
    <property type="project" value="UniProtKB-SubCell"/>
</dbReference>
<keyword evidence="8 12" id="KW-0472">Membrane</keyword>
<evidence type="ECO:0000256" key="5">
    <source>
        <dbReference type="ARBA" id="ARBA00022989"/>
    </source>
</evidence>
<feature type="transmembrane region" description="Helical" evidence="12">
    <location>
        <begin position="6"/>
        <end position="26"/>
    </location>
</feature>
<proteinExistence type="inferred from homology"/>
<evidence type="ECO:0000256" key="1">
    <source>
        <dbReference type="ARBA" id="ARBA00004651"/>
    </source>
</evidence>
<keyword evidence="12" id="KW-0479">Metal-binding</keyword>
<keyword evidence="5 12" id="KW-1133">Transmembrane helix</keyword>
<dbReference type="GO" id="GO:0062054">
    <property type="term" value="F:fluoride channel activity"/>
    <property type="evidence" value="ECO:0007669"/>
    <property type="project" value="UniProtKB-UniRule"/>
</dbReference>
<dbReference type="PANTHER" id="PTHR28259:SF1">
    <property type="entry name" value="FLUORIDE EXPORT PROTEIN 1-RELATED"/>
    <property type="match status" value="1"/>
</dbReference>
<evidence type="ECO:0000256" key="9">
    <source>
        <dbReference type="ARBA" id="ARBA00023303"/>
    </source>
</evidence>
<dbReference type="NCBIfam" id="TIGR00494">
    <property type="entry name" value="crcB"/>
    <property type="match status" value="1"/>
</dbReference>
<evidence type="ECO:0000256" key="6">
    <source>
        <dbReference type="ARBA" id="ARBA00023053"/>
    </source>
</evidence>
<dbReference type="HAMAP" id="MF_00454">
    <property type="entry name" value="FluC"/>
    <property type="match status" value="1"/>
</dbReference>
<dbReference type="Pfam" id="PF02537">
    <property type="entry name" value="CRCB"/>
    <property type="match status" value="1"/>
</dbReference>
<keyword evidence="14" id="KW-1185">Reference proteome</keyword>
<evidence type="ECO:0000256" key="3">
    <source>
        <dbReference type="ARBA" id="ARBA00022519"/>
    </source>
</evidence>
<keyword evidence="12" id="KW-0813">Transport</keyword>
<comment type="activity regulation">
    <text evidence="12">Na(+) is not transported, but it plays an essential structural role and its presence is essential for fluoride channel function.</text>
</comment>
<name>A0A3P3QN34_9GAMM</name>
<keyword evidence="3" id="KW-0997">Cell inner membrane</keyword>
<dbReference type="OrthoDB" id="9806299at2"/>
<evidence type="ECO:0000256" key="10">
    <source>
        <dbReference type="ARBA" id="ARBA00035120"/>
    </source>
</evidence>
<feature type="transmembrane region" description="Helical" evidence="12">
    <location>
        <begin position="38"/>
        <end position="57"/>
    </location>
</feature>
<feature type="binding site" evidence="12">
    <location>
        <position position="75"/>
    </location>
    <ligand>
        <name>Na(+)</name>
        <dbReference type="ChEBI" id="CHEBI:29101"/>
        <note>structural</note>
    </ligand>
</feature>
<keyword evidence="6 12" id="KW-0915">Sodium</keyword>
<evidence type="ECO:0000256" key="8">
    <source>
        <dbReference type="ARBA" id="ARBA00023136"/>
    </source>
</evidence>
<organism evidence="13 14">
    <name type="scientific">Rheinheimera mesophila</name>
    <dbReference type="NCBI Taxonomy" id="1547515"/>
    <lineage>
        <taxon>Bacteria</taxon>
        <taxon>Pseudomonadati</taxon>
        <taxon>Pseudomonadota</taxon>
        <taxon>Gammaproteobacteria</taxon>
        <taxon>Chromatiales</taxon>
        <taxon>Chromatiaceae</taxon>
        <taxon>Rheinheimera</taxon>
    </lineage>
</organism>
<comment type="function">
    <text evidence="12">Fluoride-specific ion channel. Important for reducing fluoride concentration in the cell, thus reducing its toxicity.</text>
</comment>